<sequence>MKRVILLASCAMVLLARENPFVPDDINTTTLNSTNISQNSPKLDKIIAKFPSDARELVSATFNYKSIDGSIKQKSIDINASFDWHDDIIISSQSPVTNETTPALDVSVTTTDEQTKQAAAKKAAPKPLSVPPKIEPPLDSVSFMDFIKFDIFNSKIEIINQDRLIRDFIINKPDKIVMDFHKNSEFNTQTIRVYKGPLKKITIGAHKDYYRVVLFLDGNYHYGLRQSGNGYTLTLR</sequence>
<evidence type="ECO:0000313" key="3">
    <source>
        <dbReference type="Proteomes" id="UP000202031"/>
    </source>
</evidence>
<dbReference type="InterPro" id="IPR021731">
    <property type="entry name" value="AMIN_dom"/>
</dbReference>
<accession>A0A1X9SKW9</accession>
<dbReference type="EMBL" id="CP015578">
    <property type="protein sequence ID" value="ARQ96868.1"/>
    <property type="molecule type" value="Genomic_DNA"/>
</dbReference>
<dbReference type="RefSeq" id="WP_096013825.1">
    <property type="nucleotide sequence ID" value="NZ_CP015578.1"/>
</dbReference>
<name>A0A1X9SKW9_9BACT</name>
<evidence type="ECO:0000259" key="1">
    <source>
        <dbReference type="Pfam" id="PF11741"/>
    </source>
</evidence>
<dbReference type="Pfam" id="PF11741">
    <property type="entry name" value="AMIN"/>
    <property type="match status" value="1"/>
</dbReference>
<reference evidence="3" key="2">
    <citation type="journal article" date="2017" name="Genome Biol. Evol.">
        <title>Comparative genomic analysis identifies a Campylobacter clade deficient in selenium metabolism.</title>
        <authorList>
            <person name="Miller W.G."/>
            <person name="Yee E."/>
            <person name="Lopes B.S."/>
            <person name="Chapman M.H."/>
            <person name="Huynh S."/>
            <person name="Bono J.L."/>
            <person name="Parker C.T."/>
            <person name="Strachan N.J.C."/>
            <person name="Forbes K.J."/>
        </authorList>
    </citation>
    <scope>NUCLEOTIDE SEQUENCE [LARGE SCALE GENOMIC DNA]</scope>
    <source>
        <strain evidence="3">NCTC 13004</strain>
    </source>
</reference>
<protein>
    <submittedName>
        <fullName evidence="2">Putative periplasmic protein (AMIN domain)</fullName>
    </submittedName>
</protein>
<reference evidence="3" key="1">
    <citation type="journal article" date="2017" name="Genome Biol. Evol.">
        <title>Comparative Genomic Analysis Identifies a Campylobacter Clade Deficient in Selenium Metabolism.</title>
        <authorList>
            <person name="Miller W.G."/>
            <person name="Yee E."/>
            <person name="Lopes B.S."/>
            <person name="Chapman M.H."/>
            <person name="Huynh S."/>
            <person name="Bono J.L."/>
            <person name="Parker C.T."/>
            <person name="Strachan N.J.C."/>
            <person name="Forbes K.J."/>
        </authorList>
    </citation>
    <scope>NUCLEOTIDE SEQUENCE [LARGE SCALE GENOMIC DNA]</scope>
    <source>
        <strain evidence="3">NCTC 13004</strain>
    </source>
</reference>
<proteinExistence type="predicted"/>
<dbReference type="KEGG" id="clx:CLAN_0084"/>
<gene>
    <name evidence="2" type="ORF">CLAN_0084</name>
</gene>
<dbReference type="GeneID" id="46920557"/>
<feature type="domain" description="AMIN" evidence="1">
    <location>
        <begin position="155"/>
        <end position="234"/>
    </location>
</feature>
<organism evidence="2 3">
    <name type="scientific">Campylobacter lanienae NCTC 13004</name>
    <dbReference type="NCBI Taxonomy" id="1031753"/>
    <lineage>
        <taxon>Bacteria</taxon>
        <taxon>Pseudomonadati</taxon>
        <taxon>Campylobacterota</taxon>
        <taxon>Epsilonproteobacteria</taxon>
        <taxon>Campylobacterales</taxon>
        <taxon>Campylobacteraceae</taxon>
        <taxon>Campylobacter</taxon>
    </lineage>
</organism>
<evidence type="ECO:0000313" key="2">
    <source>
        <dbReference type="EMBL" id="ARQ96868.1"/>
    </source>
</evidence>
<dbReference type="AlphaFoldDB" id="A0A1X9SKW9"/>
<dbReference type="Proteomes" id="UP000202031">
    <property type="component" value="Chromosome"/>
</dbReference>